<evidence type="ECO:0000313" key="11">
    <source>
        <dbReference type="EMBL" id="AZS37189.1"/>
    </source>
</evidence>
<dbReference type="Pfam" id="PF18916">
    <property type="entry name" value="Lycopene_cyc"/>
    <property type="match status" value="1"/>
</dbReference>
<evidence type="ECO:0000256" key="3">
    <source>
        <dbReference type="ARBA" id="ARBA00022692"/>
    </source>
</evidence>
<keyword evidence="6 9" id="KW-0472">Membrane</keyword>
<name>A0A3S9WAV3_9MICO</name>
<feature type="domain" description="Lycopene cyclase" evidence="10">
    <location>
        <begin position="10"/>
        <end position="93"/>
    </location>
</feature>
<dbReference type="EMBL" id="CP031423">
    <property type="protein sequence ID" value="AZS37189.1"/>
    <property type="molecule type" value="Genomic_DNA"/>
</dbReference>
<keyword evidence="4" id="KW-0125">Carotenoid biosynthesis</keyword>
<evidence type="ECO:0000256" key="8">
    <source>
        <dbReference type="SAM" id="MobiDB-lite"/>
    </source>
</evidence>
<dbReference type="GO" id="GO:0016872">
    <property type="term" value="F:intramolecular lyase activity"/>
    <property type="evidence" value="ECO:0007669"/>
    <property type="project" value="InterPro"/>
</dbReference>
<evidence type="ECO:0000256" key="1">
    <source>
        <dbReference type="ARBA" id="ARBA00004141"/>
    </source>
</evidence>
<accession>A0A3S9WAV3</accession>
<evidence type="ECO:0000256" key="4">
    <source>
        <dbReference type="ARBA" id="ARBA00022746"/>
    </source>
</evidence>
<dbReference type="RefSeq" id="WP_127095788.1">
    <property type="nucleotide sequence ID" value="NZ_CP031423.1"/>
</dbReference>
<evidence type="ECO:0000259" key="10">
    <source>
        <dbReference type="Pfam" id="PF18916"/>
    </source>
</evidence>
<feature type="region of interest" description="Disordered" evidence="8">
    <location>
        <begin position="100"/>
        <end position="119"/>
    </location>
</feature>
<dbReference type="AlphaFoldDB" id="A0A3S9WAV3"/>
<comment type="subcellular location">
    <subcellularLocation>
        <location evidence="1">Membrane</location>
        <topology evidence="1">Multi-pass membrane protein</topology>
    </subcellularLocation>
</comment>
<proteinExistence type="predicted"/>
<protein>
    <recommendedName>
        <fullName evidence="10">Lycopene cyclase domain-containing protein</fullName>
    </recommendedName>
</protein>
<keyword evidence="7" id="KW-0413">Isomerase</keyword>
<dbReference type="GO" id="GO:0016020">
    <property type="term" value="C:membrane"/>
    <property type="evidence" value="ECO:0007669"/>
    <property type="project" value="UniProtKB-SubCell"/>
</dbReference>
<keyword evidence="5 9" id="KW-1133">Transmembrane helix</keyword>
<feature type="transmembrane region" description="Helical" evidence="9">
    <location>
        <begin position="78"/>
        <end position="95"/>
    </location>
</feature>
<dbReference type="InterPro" id="IPR017825">
    <property type="entry name" value="Lycopene_cyclase_dom"/>
</dbReference>
<dbReference type="GO" id="GO:0045436">
    <property type="term" value="F:lycopene beta cyclase activity"/>
    <property type="evidence" value="ECO:0007669"/>
    <property type="project" value="UniProtKB-ARBA"/>
</dbReference>
<evidence type="ECO:0000256" key="7">
    <source>
        <dbReference type="ARBA" id="ARBA00023235"/>
    </source>
</evidence>
<evidence type="ECO:0000256" key="5">
    <source>
        <dbReference type="ARBA" id="ARBA00022989"/>
    </source>
</evidence>
<dbReference type="KEGG" id="mlv:CVS47_01821"/>
<evidence type="ECO:0000313" key="12">
    <source>
        <dbReference type="Proteomes" id="UP000276888"/>
    </source>
</evidence>
<evidence type="ECO:0000256" key="2">
    <source>
        <dbReference type="ARBA" id="ARBA00004829"/>
    </source>
</evidence>
<feature type="transmembrane region" description="Helical" evidence="9">
    <location>
        <begin position="6"/>
        <end position="23"/>
    </location>
</feature>
<dbReference type="GO" id="GO:0016117">
    <property type="term" value="P:carotenoid biosynthetic process"/>
    <property type="evidence" value="ECO:0007669"/>
    <property type="project" value="UniProtKB-KW"/>
</dbReference>
<feature type="transmembrane region" description="Helical" evidence="9">
    <location>
        <begin position="35"/>
        <end position="58"/>
    </location>
</feature>
<reference evidence="11 12" key="1">
    <citation type="submission" date="2018-08" db="EMBL/GenBank/DDBJ databases">
        <title>Microbacterium lemovicicum sp. nov., a bacterium isolated from a natural uranium-rich soil.</title>
        <authorList>
            <person name="ORTET P."/>
        </authorList>
    </citation>
    <scope>NUCLEOTIDE SEQUENCE [LARGE SCALE GENOMIC DNA]</scope>
    <source>
        <strain evidence="11 12">Viu22</strain>
    </source>
</reference>
<organism evidence="11 12">
    <name type="scientific">Microbacterium lemovicicum</name>
    <dbReference type="NCBI Taxonomy" id="1072463"/>
    <lineage>
        <taxon>Bacteria</taxon>
        <taxon>Bacillati</taxon>
        <taxon>Actinomycetota</taxon>
        <taxon>Actinomycetes</taxon>
        <taxon>Micrococcales</taxon>
        <taxon>Microbacteriaceae</taxon>
        <taxon>Microbacterium</taxon>
    </lineage>
</organism>
<sequence>MTYALIVLPFVLLTAVVVLCTVRKPGFGRRMAASALTAVALCALTAVFDNLMIAAGLFTYPPEHLSGLRIGLAPLEDFSYPLCAAFLVPAVATLLRTRHAGGRGGGARGRSARARGATA</sequence>
<evidence type="ECO:0000256" key="9">
    <source>
        <dbReference type="SAM" id="Phobius"/>
    </source>
</evidence>
<dbReference type="Proteomes" id="UP000276888">
    <property type="component" value="Chromosome"/>
</dbReference>
<gene>
    <name evidence="11" type="ORF">CVS47_01821</name>
</gene>
<dbReference type="NCBIfam" id="TIGR03462">
    <property type="entry name" value="CarR_dom_SF"/>
    <property type="match status" value="1"/>
</dbReference>
<keyword evidence="3 9" id="KW-0812">Transmembrane</keyword>
<dbReference type="OrthoDB" id="4411839at2"/>
<evidence type="ECO:0000256" key="6">
    <source>
        <dbReference type="ARBA" id="ARBA00023136"/>
    </source>
</evidence>
<comment type="pathway">
    <text evidence="2">Carotenoid biosynthesis.</text>
</comment>
<keyword evidence="12" id="KW-1185">Reference proteome</keyword>